<dbReference type="Proteomes" id="UP000485058">
    <property type="component" value="Unassembled WGS sequence"/>
</dbReference>
<comment type="caution">
    <text evidence="2">The sequence shown here is derived from an EMBL/GenBank/DDBJ whole genome shotgun (WGS) entry which is preliminary data.</text>
</comment>
<organism evidence="2 3">
    <name type="scientific">Haematococcus lacustris</name>
    <name type="common">Green alga</name>
    <name type="synonym">Haematococcus pluvialis</name>
    <dbReference type="NCBI Taxonomy" id="44745"/>
    <lineage>
        <taxon>Eukaryota</taxon>
        <taxon>Viridiplantae</taxon>
        <taxon>Chlorophyta</taxon>
        <taxon>core chlorophytes</taxon>
        <taxon>Chlorophyceae</taxon>
        <taxon>CS clade</taxon>
        <taxon>Chlamydomonadales</taxon>
        <taxon>Haematococcaceae</taxon>
        <taxon>Haematococcus</taxon>
    </lineage>
</organism>
<feature type="compositionally biased region" description="Polar residues" evidence="1">
    <location>
        <begin position="362"/>
        <end position="376"/>
    </location>
</feature>
<keyword evidence="3" id="KW-1185">Reference proteome</keyword>
<evidence type="ECO:0000313" key="3">
    <source>
        <dbReference type="Proteomes" id="UP000485058"/>
    </source>
</evidence>
<accession>A0A6A0AE39</accession>
<protein>
    <submittedName>
        <fullName evidence="2">Uncharacterized protein</fullName>
    </submittedName>
</protein>
<feature type="region of interest" description="Disordered" evidence="1">
    <location>
        <begin position="303"/>
        <end position="405"/>
    </location>
</feature>
<reference evidence="2 3" key="1">
    <citation type="submission" date="2020-02" db="EMBL/GenBank/DDBJ databases">
        <title>Draft genome sequence of Haematococcus lacustris strain NIES-144.</title>
        <authorList>
            <person name="Morimoto D."/>
            <person name="Nakagawa S."/>
            <person name="Yoshida T."/>
            <person name="Sawayama S."/>
        </authorList>
    </citation>
    <scope>NUCLEOTIDE SEQUENCE [LARGE SCALE GENOMIC DNA]</scope>
    <source>
        <strain evidence="2 3">NIES-144</strain>
    </source>
</reference>
<feature type="compositionally biased region" description="Polar residues" evidence="1">
    <location>
        <begin position="342"/>
        <end position="353"/>
    </location>
</feature>
<dbReference type="AlphaFoldDB" id="A0A6A0AE39"/>
<name>A0A6A0AE39_HAELA</name>
<gene>
    <name evidence="2" type="ORF">HaLaN_29780</name>
</gene>
<evidence type="ECO:0000256" key="1">
    <source>
        <dbReference type="SAM" id="MobiDB-lite"/>
    </source>
</evidence>
<proteinExistence type="predicted"/>
<sequence>MSTRSSLATVQHKAVATRLKTPTGSTFMLATVARGVGHGHDGNQDAGSIASCSTGTDDSTHRMLSTPEPQRCLVRPKSAQTARSPQLPPSYPASAQLPSHSSPGSPATQGTPASSSFFSDDTLHSSPDPAYSPQGSDHKPPKPPGKIMRLLKRAGSSRGNLVAPEPHVSPFTNLFQELSVEASRPGSAGLKGVPPRTPSRGNSRQPSRRTSESGDNPEGLASAALGMLGGLLRRVSSSGGAAPTASGLLRRLSSGGRNKVHMEPLPLEPAIPLASSSEHICPEEDATPTKLGDDVTAAGHSQVRDPAAGFRGASPNRGPTQQAGHGAPLPLAIPTFLPSAWQKATDSHSSASHSEAGKPPSRRSSGAGSEHASTGSGAPMATKAGPNQPTLPEAQRRPRSALPGL</sequence>
<feature type="region of interest" description="Disordered" evidence="1">
    <location>
        <begin position="35"/>
        <end position="147"/>
    </location>
</feature>
<feature type="compositionally biased region" description="Polar residues" evidence="1">
    <location>
        <begin position="96"/>
        <end position="119"/>
    </location>
</feature>
<feature type="region of interest" description="Disordered" evidence="1">
    <location>
        <begin position="182"/>
        <end position="222"/>
    </location>
</feature>
<dbReference type="EMBL" id="BLLF01005187">
    <property type="protein sequence ID" value="GFH30852.1"/>
    <property type="molecule type" value="Genomic_DNA"/>
</dbReference>
<evidence type="ECO:0000313" key="2">
    <source>
        <dbReference type="EMBL" id="GFH30852.1"/>
    </source>
</evidence>